<dbReference type="InterPro" id="IPR000086">
    <property type="entry name" value="NUDIX_hydrolase_dom"/>
</dbReference>
<keyword evidence="7 10" id="KW-0464">Manganese</keyword>
<comment type="catalytic activity">
    <reaction evidence="10">
        <text>isopentenyl diphosphate = dimethylallyl diphosphate</text>
        <dbReference type="Rhea" id="RHEA:23284"/>
        <dbReference type="ChEBI" id="CHEBI:57623"/>
        <dbReference type="ChEBI" id="CHEBI:128769"/>
        <dbReference type="EC" id="5.3.3.2"/>
    </reaction>
</comment>
<dbReference type="HAMAP" id="MF_00202">
    <property type="entry name" value="Idi"/>
    <property type="match status" value="1"/>
</dbReference>
<feature type="binding site" evidence="10">
    <location>
        <position position="115"/>
    </location>
    <ligand>
        <name>Mn(2+)</name>
        <dbReference type="ChEBI" id="CHEBI:29035"/>
    </ligand>
</feature>
<comment type="cofactor">
    <cofactor evidence="10">
        <name>Mn(2+)</name>
        <dbReference type="ChEBI" id="CHEBI:29035"/>
    </cofactor>
    <text evidence="10">Binds 1 Mn(2+) ion per subunit.</text>
</comment>
<feature type="active site" evidence="10">
    <location>
        <position position="69"/>
    </location>
</feature>
<feature type="binding site" evidence="10">
    <location>
        <position position="29"/>
    </location>
    <ligand>
        <name>Mn(2+)</name>
        <dbReference type="ChEBI" id="CHEBI:29035"/>
    </ligand>
</feature>
<dbReference type="EMBL" id="JBFNXX010000020">
    <property type="protein sequence ID" value="MEW9921762.1"/>
    <property type="molecule type" value="Genomic_DNA"/>
</dbReference>
<evidence type="ECO:0000256" key="4">
    <source>
        <dbReference type="ARBA" id="ARBA00022490"/>
    </source>
</evidence>
<dbReference type="PROSITE" id="PS51462">
    <property type="entry name" value="NUDIX"/>
    <property type="match status" value="1"/>
</dbReference>
<keyword evidence="5 10" id="KW-0479">Metal-binding</keyword>
<accession>A0ABV3RRZ2</accession>
<keyword evidence="8 10" id="KW-0414">Isoprene biosynthesis</keyword>
<dbReference type="PANTHER" id="PTHR10885:SF0">
    <property type="entry name" value="ISOPENTENYL-DIPHOSPHATE DELTA-ISOMERASE"/>
    <property type="match status" value="1"/>
</dbReference>
<evidence type="ECO:0000256" key="7">
    <source>
        <dbReference type="ARBA" id="ARBA00023211"/>
    </source>
</evidence>
<dbReference type="SUPFAM" id="SSF55811">
    <property type="entry name" value="Nudix"/>
    <property type="match status" value="1"/>
</dbReference>
<evidence type="ECO:0000256" key="1">
    <source>
        <dbReference type="ARBA" id="ARBA00004826"/>
    </source>
</evidence>
<proteinExistence type="inferred from homology"/>
<evidence type="ECO:0000313" key="13">
    <source>
        <dbReference type="Proteomes" id="UP001556098"/>
    </source>
</evidence>
<evidence type="ECO:0000259" key="11">
    <source>
        <dbReference type="PROSITE" id="PS51462"/>
    </source>
</evidence>
<gene>
    <name evidence="10 12" type="primary">idi</name>
    <name evidence="12" type="ORF">AB2B41_19310</name>
</gene>
<feature type="binding site" evidence="10">
    <location>
        <position position="71"/>
    </location>
    <ligand>
        <name>Mn(2+)</name>
        <dbReference type="ChEBI" id="CHEBI:29035"/>
    </ligand>
</feature>
<keyword evidence="13" id="KW-1185">Reference proteome</keyword>
<comment type="cofactor">
    <cofactor evidence="10">
        <name>Mg(2+)</name>
        <dbReference type="ChEBI" id="CHEBI:18420"/>
    </cofactor>
    <text evidence="10">Binds 1 Mg(2+) ion per subunit. The magnesium ion binds only when substrate is bound.</text>
</comment>
<name>A0ABV3RRZ2_9RHOB</name>
<evidence type="ECO:0000256" key="3">
    <source>
        <dbReference type="ARBA" id="ARBA00012057"/>
    </source>
</evidence>
<evidence type="ECO:0000256" key="8">
    <source>
        <dbReference type="ARBA" id="ARBA00023229"/>
    </source>
</evidence>
<evidence type="ECO:0000256" key="2">
    <source>
        <dbReference type="ARBA" id="ARBA00007579"/>
    </source>
</evidence>
<evidence type="ECO:0000256" key="5">
    <source>
        <dbReference type="ARBA" id="ARBA00022723"/>
    </source>
</evidence>
<dbReference type="Proteomes" id="UP001556098">
    <property type="component" value="Unassembled WGS sequence"/>
</dbReference>
<dbReference type="PANTHER" id="PTHR10885">
    <property type="entry name" value="ISOPENTENYL-DIPHOSPHATE DELTA-ISOMERASE"/>
    <property type="match status" value="1"/>
</dbReference>
<protein>
    <recommendedName>
        <fullName evidence="3 10">Isopentenyl-diphosphate Delta-isomerase</fullName>
        <shortName evidence="10">IPP isomerase</shortName>
        <ecNumber evidence="3 10">5.3.3.2</ecNumber>
    </recommendedName>
    <alternativeName>
        <fullName evidence="10">IPP:DMAPP isomerase</fullName>
    </alternativeName>
    <alternativeName>
        <fullName evidence="10">Isopentenyl pyrophosphate isomerase</fullName>
    </alternativeName>
</protein>
<dbReference type="InterPro" id="IPR056375">
    <property type="entry name" value="Idi_bact"/>
</dbReference>
<keyword evidence="6 10" id="KW-0460">Magnesium</keyword>
<feature type="active site" evidence="10">
    <location>
        <position position="117"/>
    </location>
</feature>
<evidence type="ECO:0000256" key="9">
    <source>
        <dbReference type="ARBA" id="ARBA00023235"/>
    </source>
</evidence>
<keyword evidence="4 10" id="KW-0963">Cytoplasm</keyword>
<comment type="subcellular location">
    <subcellularLocation>
        <location evidence="10">Cytoplasm</location>
    </subcellularLocation>
</comment>
<comment type="caution">
    <text evidence="12">The sequence shown here is derived from an EMBL/GenBank/DDBJ whole genome shotgun (WGS) entry which is preliminary data.</text>
</comment>
<dbReference type="InterPro" id="IPR015797">
    <property type="entry name" value="NUDIX_hydrolase-like_dom_sf"/>
</dbReference>
<evidence type="ECO:0000313" key="12">
    <source>
        <dbReference type="EMBL" id="MEW9921762.1"/>
    </source>
</evidence>
<dbReference type="Pfam" id="PF00293">
    <property type="entry name" value="NUDIX"/>
    <property type="match status" value="1"/>
</dbReference>
<dbReference type="NCBIfam" id="TIGR02150">
    <property type="entry name" value="IPP_isom_1"/>
    <property type="match status" value="1"/>
</dbReference>
<feature type="binding site" evidence="10">
    <location>
        <position position="35"/>
    </location>
    <ligand>
        <name>Mn(2+)</name>
        <dbReference type="ChEBI" id="CHEBI:29035"/>
    </ligand>
</feature>
<dbReference type="RefSeq" id="WP_367879460.1">
    <property type="nucleotide sequence ID" value="NZ_JBFNXX010000020.1"/>
</dbReference>
<feature type="binding site" evidence="10">
    <location>
        <position position="117"/>
    </location>
    <ligand>
        <name>Mn(2+)</name>
        <dbReference type="ChEBI" id="CHEBI:29035"/>
    </ligand>
</feature>
<feature type="domain" description="Nudix hydrolase" evidence="11">
    <location>
        <begin position="33"/>
        <end position="167"/>
    </location>
</feature>
<comment type="similarity">
    <text evidence="2 10">Belongs to the IPP isomerase type 1 family.</text>
</comment>
<feature type="binding site" evidence="10">
    <location>
        <position position="89"/>
    </location>
    <ligand>
        <name>Mg(2+)</name>
        <dbReference type="ChEBI" id="CHEBI:18420"/>
    </ligand>
</feature>
<evidence type="ECO:0000256" key="10">
    <source>
        <dbReference type="HAMAP-Rule" id="MF_00202"/>
    </source>
</evidence>
<comment type="function">
    <text evidence="10">Catalyzes the 1,3-allylic rearrangement of the homoallylic substrate isopentenyl (IPP) to its highly electrophilic allylic isomer, dimethylallyl diphosphate (DMAPP).</text>
</comment>
<dbReference type="EC" id="5.3.3.2" evidence="3 10"/>
<dbReference type="NCBIfam" id="NF002995">
    <property type="entry name" value="PRK03759.1"/>
    <property type="match status" value="1"/>
</dbReference>
<dbReference type="InterPro" id="IPR011876">
    <property type="entry name" value="IsopentenylPP_isomerase_typ1"/>
</dbReference>
<reference evidence="12 13" key="1">
    <citation type="submission" date="2024-07" db="EMBL/GenBank/DDBJ databases">
        <title>Marimonas sp.nov., isolated from tidal-flat sediment.</title>
        <authorList>
            <person name="Jayan J.N."/>
            <person name="Lee S.S."/>
        </authorList>
    </citation>
    <scope>NUCLEOTIDE SEQUENCE [LARGE SCALE GENOMIC DNA]</scope>
    <source>
        <strain evidence="12 13">MJW-29</strain>
    </source>
</reference>
<keyword evidence="9 10" id="KW-0413">Isomerase</keyword>
<sequence length="178" mass="19903">MDGRMVPTDIMIPAWVDGTLTPVEKLCAHQRGLRHLAISVFVIRDGAILIQRRAMGKYHTPGLWANTCCTHPAWGEAALDCAHRRLSEELGITGLTLRHRGQVEYRADVGNGLTEHEVVEVFTAAADHGMPLAPNPDEVMDTRWITPEALAAEIAEKPDQFTPWLRIYIEKHHKMILG</sequence>
<dbReference type="PIRSF" id="PIRSF018427">
    <property type="entry name" value="Isopntndiph_ism"/>
    <property type="match status" value="1"/>
</dbReference>
<organism evidence="12 13">
    <name type="scientific">Sulfitobacter sediminis</name>
    <dbReference type="NCBI Taxonomy" id="3234186"/>
    <lineage>
        <taxon>Bacteria</taxon>
        <taxon>Pseudomonadati</taxon>
        <taxon>Pseudomonadota</taxon>
        <taxon>Alphaproteobacteria</taxon>
        <taxon>Rhodobacterales</taxon>
        <taxon>Roseobacteraceae</taxon>
        <taxon>Sulfitobacter</taxon>
    </lineage>
</organism>
<dbReference type="GO" id="GO:0004452">
    <property type="term" value="F:isopentenyl-diphosphate delta-isomerase activity"/>
    <property type="evidence" value="ECO:0007669"/>
    <property type="project" value="UniProtKB-EC"/>
</dbReference>
<comment type="pathway">
    <text evidence="1 10">Isoprenoid biosynthesis; dimethylallyl diphosphate biosynthesis; dimethylallyl diphosphate from isopentenyl diphosphate: step 1/1.</text>
</comment>
<dbReference type="Gene3D" id="3.90.79.10">
    <property type="entry name" value="Nucleoside Triphosphate Pyrophosphohydrolase"/>
    <property type="match status" value="1"/>
</dbReference>
<dbReference type="CDD" id="cd02885">
    <property type="entry name" value="NUDIX_IPP_Isomerase"/>
    <property type="match status" value="1"/>
</dbReference>
<evidence type="ECO:0000256" key="6">
    <source>
        <dbReference type="ARBA" id="ARBA00022842"/>
    </source>
</evidence>